<evidence type="ECO:0000313" key="3">
    <source>
        <dbReference type="EMBL" id="ELY26639.1"/>
    </source>
</evidence>
<reference evidence="2 4" key="2">
    <citation type="journal article" date="2012" name="BMC Genomics">
        <title>A comparative genomics perspective on the genetic content of the alkaliphilic haloarchaeon Natrialba magadii ATCC 43099T.</title>
        <authorList>
            <person name="Siddaramappa S."/>
            <person name="Challacombe J.F."/>
            <person name="Decastro R.E."/>
            <person name="Pfeiffer F."/>
            <person name="Sastre D.E."/>
            <person name="Gimenez M.I."/>
            <person name="Paggi R.A."/>
            <person name="Detter J.C."/>
            <person name="Davenport K.W."/>
            <person name="Goodwin L.A."/>
            <person name="Kyrpides N."/>
            <person name="Tapia R."/>
            <person name="Pitluck S."/>
            <person name="Lucas S."/>
            <person name="Woyke T."/>
            <person name="Maupin-Furlow J.A."/>
        </authorList>
    </citation>
    <scope>NUCLEOTIDE SEQUENCE [LARGE SCALE GENOMIC DNA]</scope>
    <source>
        <strain evidence="2">ATCC 43099</strain>
        <strain evidence="4">ATCC 43099 / DSM 3394 / CCM 3739 / CIP 104546 / IAM 13178 / JCM 8861 / NBRC 102185 / NCIMB 2190 / MS3</strain>
    </source>
</reference>
<dbReference type="eggNOG" id="arCOG11533">
    <property type="taxonomic scope" value="Archaea"/>
</dbReference>
<feature type="compositionally biased region" description="Polar residues" evidence="1">
    <location>
        <begin position="30"/>
        <end position="49"/>
    </location>
</feature>
<gene>
    <name evidence="2" type="ordered locus">Nmag_0651</name>
    <name evidence="3" type="ORF">C500_15800</name>
</gene>
<feature type="compositionally biased region" description="Basic residues" evidence="1">
    <location>
        <begin position="124"/>
        <end position="140"/>
    </location>
</feature>
<evidence type="ECO:0000313" key="2">
    <source>
        <dbReference type="EMBL" id="ADD04236.1"/>
    </source>
</evidence>
<evidence type="ECO:0000256" key="1">
    <source>
        <dbReference type="SAM" id="MobiDB-lite"/>
    </source>
</evidence>
<feature type="compositionally biased region" description="Basic and acidic residues" evidence="1">
    <location>
        <begin position="50"/>
        <end position="77"/>
    </location>
</feature>
<evidence type="ECO:0000313" key="4">
    <source>
        <dbReference type="Proteomes" id="UP000001879"/>
    </source>
</evidence>
<feature type="compositionally biased region" description="Basic and acidic residues" evidence="1">
    <location>
        <begin position="109"/>
        <end position="123"/>
    </location>
</feature>
<feature type="region of interest" description="Disordered" evidence="1">
    <location>
        <begin position="1"/>
        <end position="171"/>
    </location>
</feature>
<dbReference type="EMBL" id="CP001932">
    <property type="protein sequence ID" value="ADD04236.1"/>
    <property type="molecule type" value="Genomic_DNA"/>
</dbReference>
<dbReference type="AlphaFoldDB" id="D3SZA2"/>
<reference evidence="2" key="4">
    <citation type="submission" date="2016-09" db="EMBL/GenBank/DDBJ databases">
        <authorList>
            <person name="Pfeiffer F."/>
        </authorList>
    </citation>
    <scope>NUCLEOTIDE SEQUENCE</scope>
    <source>
        <strain evidence="2">ATCC 43099</strain>
    </source>
</reference>
<reference evidence="4" key="1">
    <citation type="submission" date="2010-02" db="EMBL/GenBank/DDBJ databases">
        <title>Complete sequence of chromosome of Natrialba magadii ATCC 43099.</title>
        <authorList>
            <consortium name="US DOE Joint Genome Institute"/>
            <person name="Lucas S."/>
            <person name="Copeland A."/>
            <person name="Lapidus A."/>
            <person name="Cheng J.-F."/>
            <person name="Bruce D."/>
            <person name="Goodwin L."/>
            <person name="Pitluck S."/>
            <person name="Davenport K."/>
            <person name="Saunders E."/>
            <person name="Detter J.C."/>
            <person name="Han C."/>
            <person name="Tapia R."/>
            <person name="Land M."/>
            <person name="Hauser L."/>
            <person name="Kyrpides N."/>
            <person name="Mikhailova N."/>
            <person name="De Castro R.E."/>
            <person name="Maupin-Furlow J.A."/>
            <person name="Woyke T."/>
        </authorList>
    </citation>
    <scope>NUCLEOTIDE SEQUENCE [LARGE SCALE GENOMIC DNA]</scope>
    <source>
        <strain evidence="4">ATCC 43099 / DSM 3394 / CCM 3739 / CIP 104546 / IAM 13178 / JCM 8861 / NBRC 102185 / NCIMB 2190 / MS3</strain>
    </source>
</reference>
<name>D3SZA2_NATMM</name>
<proteinExistence type="predicted"/>
<dbReference type="Proteomes" id="UP000011543">
    <property type="component" value="Unassembled WGS sequence"/>
</dbReference>
<dbReference type="HOGENOM" id="CLU_1222553_0_0_2"/>
<feature type="compositionally biased region" description="Acidic residues" evidence="1">
    <location>
        <begin position="78"/>
        <end position="108"/>
    </location>
</feature>
<keyword evidence="4" id="KW-1185">Reference proteome</keyword>
<dbReference type="KEGG" id="nmg:Nmag_0651"/>
<protein>
    <submittedName>
        <fullName evidence="2">Uncharacterized protein</fullName>
    </submittedName>
</protein>
<evidence type="ECO:0000313" key="5">
    <source>
        <dbReference type="Proteomes" id="UP000011543"/>
    </source>
</evidence>
<accession>D3SZA2</accession>
<reference evidence="3 5" key="3">
    <citation type="journal article" date="2014" name="PLoS Genet.">
        <title>Phylogenetically driven sequencing of extremely halophilic archaea reveals strategies for static and dynamic osmo-response.</title>
        <authorList>
            <person name="Becker E.A."/>
            <person name="Seitzer P.M."/>
            <person name="Tritt A."/>
            <person name="Larsen D."/>
            <person name="Krusor M."/>
            <person name="Yao A.I."/>
            <person name="Wu D."/>
            <person name="Madern D."/>
            <person name="Eisen J.A."/>
            <person name="Darling A.E."/>
            <person name="Facciotti M.T."/>
        </authorList>
    </citation>
    <scope>NUCLEOTIDE SEQUENCE [LARGE SCALE GENOMIC DNA]</scope>
    <source>
        <strain evidence="5">ATCC 43099 / DSM 3394 / CCM 3739 / CIP 104546 / IAM 13178 / JCM 8861 / NBRC 102185 / NCIMB 2190 / MS3</strain>
        <strain evidence="3">MS-3</strain>
    </source>
</reference>
<organism evidence="2 4">
    <name type="scientific">Natrialba magadii (strain ATCC 43099 / DSM 3394 / CCM 3739 / CIP 104546 / IAM 13178 / JCM 8861 / NBRC 102185 / NCIMB 2190 / MS3)</name>
    <name type="common">Natronobacterium magadii</name>
    <dbReference type="NCBI Taxonomy" id="547559"/>
    <lineage>
        <taxon>Archaea</taxon>
        <taxon>Methanobacteriati</taxon>
        <taxon>Methanobacteriota</taxon>
        <taxon>Stenosarchaea group</taxon>
        <taxon>Halobacteria</taxon>
        <taxon>Halobacteriales</taxon>
        <taxon>Natrialbaceae</taxon>
        <taxon>Natrialba</taxon>
    </lineage>
</organism>
<dbReference type="PaxDb" id="547559-Nmag_0651"/>
<sequence length="226" mass="25027">MTPPVPPDGERKLDPKRRRRSPRQEFPQAQARNGRSQYSAPGVTSSQIPRDTHTGRRDHNDEATHNDTGARRTRLTDESEDTDDTAGADDPAADAETDTDTGDEENETNTEHSDCTATDDRAAARRAVHTHRVRRNAQRHRNQDPHTPRSTRNGDSSTEQTESEAEESAFVTVPRQQLVQLQNALVGVAHAANISIGAPCTHCERSYMLVSDGLLSCPHCGYRRSL</sequence>
<dbReference type="EMBL" id="AOHS01000051">
    <property type="protein sequence ID" value="ELY26639.1"/>
    <property type="molecule type" value="Genomic_DNA"/>
</dbReference>
<dbReference type="Proteomes" id="UP000001879">
    <property type="component" value="Chromosome"/>
</dbReference>